<accession>A0A1X6Z7B2</accession>
<dbReference type="SUPFAM" id="SSF53756">
    <property type="entry name" value="UDP-Glycosyltransferase/glycogen phosphorylase"/>
    <property type="match status" value="1"/>
</dbReference>
<dbReference type="GO" id="GO:0102710">
    <property type="term" value="F:D-inositol-3-phosphate glycosyltransferase activity"/>
    <property type="evidence" value="ECO:0007669"/>
    <property type="project" value="UniProtKB-EC"/>
</dbReference>
<dbReference type="EMBL" id="FWFJ01000014">
    <property type="protein sequence ID" value="SLN42928.1"/>
    <property type="molecule type" value="Genomic_DNA"/>
</dbReference>
<dbReference type="Gene3D" id="3.40.50.2000">
    <property type="entry name" value="Glycogen Phosphorylase B"/>
    <property type="match status" value="2"/>
</dbReference>
<evidence type="ECO:0000313" key="2">
    <source>
        <dbReference type="EMBL" id="SLN42928.1"/>
    </source>
</evidence>
<proteinExistence type="predicted"/>
<keyword evidence="2" id="KW-0808">Transferase</keyword>
<dbReference type="Pfam" id="PF13692">
    <property type="entry name" value="Glyco_trans_1_4"/>
    <property type="match status" value="1"/>
</dbReference>
<dbReference type="PANTHER" id="PTHR45947:SF13">
    <property type="entry name" value="TRANSFERASE"/>
    <property type="match status" value="1"/>
</dbReference>
<dbReference type="Proteomes" id="UP000194012">
    <property type="component" value="Unassembled WGS sequence"/>
</dbReference>
<reference evidence="3" key="1">
    <citation type="submission" date="2017-03" db="EMBL/GenBank/DDBJ databases">
        <authorList>
            <person name="Rodrigo-Torres L."/>
            <person name="Arahal R.D."/>
            <person name="Lucena T."/>
        </authorList>
    </citation>
    <scope>NUCLEOTIDE SEQUENCE [LARGE SCALE GENOMIC DNA]</scope>
    <source>
        <strain evidence="3">CECT 8370</strain>
    </source>
</reference>
<dbReference type="InterPro" id="IPR028098">
    <property type="entry name" value="Glyco_trans_4-like_N"/>
</dbReference>
<dbReference type="AlphaFoldDB" id="A0A1X6Z7B2"/>
<sequence>MAQAQPLRIAYLCDQSPEDRHSYSGGNARLLATLRDHVGDVTVLGSGWHAAEPVRQAIEALPDSVTMRARWRAHLALGRVIARGVANDLRQGQYDVLFCAYSFHSLHRLRLPYPMVTAYTSDATPTAYKRSEVGAAFGSFLKVSRLIDPLILRAERQVFQASDLLFWPSEWLKSEADPLYGLDPAKSLVVPWGANIADPGRPDAPPLLGQGAPIYLLVLGRDWFAKGGPVAFDTMKALRALGHDARLTVIGCTPPEFHRNAHVTVHPHLDKAKPDERATLDACLKSAHFMVMASFESYGFAFCEASAHGLPSLCLKVGGVPVREGVNGHAIAAEGDSVAAFTSLITGYLQDPAAYFRLRATSRQEYETRLNWRAWGETVRARLVEARARLERG</sequence>
<dbReference type="PANTHER" id="PTHR45947">
    <property type="entry name" value="SULFOQUINOVOSYL TRANSFERASE SQD2"/>
    <property type="match status" value="1"/>
</dbReference>
<evidence type="ECO:0000313" key="3">
    <source>
        <dbReference type="Proteomes" id="UP000194012"/>
    </source>
</evidence>
<dbReference type="CDD" id="cd03801">
    <property type="entry name" value="GT4_PimA-like"/>
    <property type="match status" value="1"/>
</dbReference>
<dbReference type="Pfam" id="PF13439">
    <property type="entry name" value="Glyco_transf_4"/>
    <property type="match status" value="1"/>
</dbReference>
<name>A0A1X6Z7B2_9RHOB</name>
<keyword evidence="2" id="KW-0328">Glycosyltransferase</keyword>
<organism evidence="2 3">
    <name type="scientific">Roseovarius gaetbuli</name>
    <dbReference type="NCBI Taxonomy" id="1356575"/>
    <lineage>
        <taxon>Bacteria</taxon>
        <taxon>Pseudomonadati</taxon>
        <taxon>Pseudomonadota</taxon>
        <taxon>Alphaproteobacteria</taxon>
        <taxon>Rhodobacterales</taxon>
        <taxon>Roseobacteraceae</taxon>
        <taxon>Roseovarius</taxon>
    </lineage>
</organism>
<feature type="domain" description="Glycosyltransferase subfamily 4-like N-terminal" evidence="1">
    <location>
        <begin position="30"/>
        <end position="196"/>
    </location>
</feature>
<gene>
    <name evidence="2" type="primary">mshA</name>
    <name evidence="2" type="ORF">ROG8370_01813</name>
</gene>
<protein>
    <submittedName>
        <fullName evidence="2">D-inositol-3-phosphate glycosyltransferase</fullName>
        <ecNumber evidence="2">2.4.1.250</ecNumber>
    </submittedName>
</protein>
<dbReference type="EC" id="2.4.1.250" evidence="2"/>
<keyword evidence="3" id="KW-1185">Reference proteome</keyword>
<dbReference type="InterPro" id="IPR050194">
    <property type="entry name" value="Glycosyltransferase_grp1"/>
</dbReference>
<dbReference type="OrthoDB" id="9790710at2"/>
<evidence type="ECO:0000259" key="1">
    <source>
        <dbReference type="Pfam" id="PF13439"/>
    </source>
</evidence>